<organism evidence="2 3">
    <name type="scientific">Pseudonocardia xinjiangensis</name>
    <dbReference type="NCBI Taxonomy" id="75289"/>
    <lineage>
        <taxon>Bacteria</taxon>
        <taxon>Bacillati</taxon>
        <taxon>Actinomycetota</taxon>
        <taxon>Actinomycetes</taxon>
        <taxon>Pseudonocardiales</taxon>
        <taxon>Pseudonocardiaceae</taxon>
        <taxon>Pseudonocardia</taxon>
    </lineage>
</organism>
<keyword evidence="2" id="KW-0413">Isomerase</keyword>
<dbReference type="NCBIfam" id="TIGR03083">
    <property type="entry name" value="maleylpyruvate isomerase family mycothiol-dependent enzyme"/>
    <property type="match status" value="1"/>
</dbReference>
<reference evidence="2 3" key="1">
    <citation type="submission" date="2020-04" db="EMBL/GenBank/DDBJ databases">
        <authorList>
            <person name="Klaysubun C."/>
            <person name="Duangmal K."/>
            <person name="Lipun K."/>
        </authorList>
    </citation>
    <scope>NUCLEOTIDE SEQUENCE [LARGE SCALE GENOMIC DNA]</scope>
    <source>
        <strain evidence="2 3">JCM 11839</strain>
    </source>
</reference>
<dbReference type="RefSeq" id="WP_169393793.1">
    <property type="nucleotide sequence ID" value="NZ_BAAAJH010000038.1"/>
</dbReference>
<keyword evidence="3" id="KW-1185">Reference proteome</keyword>
<dbReference type="SUPFAM" id="SSF109854">
    <property type="entry name" value="DinB/YfiT-like putative metalloenzymes"/>
    <property type="match status" value="1"/>
</dbReference>
<feature type="domain" description="Mycothiol-dependent maleylpyruvate isomerase metal-binding" evidence="1">
    <location>
        <begin position="8"/>
        <end position="92"/>
    </location>
</feature>
<dbReference type="InterPro" id="IPR034660">
    <property type="entry name" value="DinB/YfiT-like"/>
</dbReference>
<gene>
    <name evidence="2" type="ORF">HF577_01085</name>
</gene>
<evidence type="ECO:0000313" key="2">
    <source>
        <dbReference type="EMBL" id="NMH75707.1"/>
    </source>
</evidence>
<comment type="caution">
    <text evidence="2">The sequence shown here is derived from an EMBL/GenBank/DDBJ whole genome shotgun (WGS) entry which is preliminary data.</text>
</comment>
<name>A0ABX1R5N8_9PSEU</name>
<dbReference type="GO" id="GO:0016853">
    <property type="term" value="F:isomerase activity"/>
    <property type="evidence" value="ECO:0007669"/>
    <property type="project" value="UniProtKB-KW"/>
</dbReference>
<evidence type="ECO:0000313" key="3">
    <source>
        <dbReference type="Proteomes" id="UP001296706"/>
    </source>
</evidence>
<dbReference type="Proteomes" id="UP001296706">
    <property type="component" value="Unassembled WGS sequence"/>
</dbReference>
<dbReference type="Pfam" id="PF11716">
    <property type="entry name" value="MDMPI_N"/>
    <property type="match status" value="1"/>
</dbReference>
<protein>
    <submittedName>
        <fullName evidence="2">Maleylpyruvate isomerase family mycothiol-dependent enzyme</fullName>
    </submittedName>
</protein>
<dbReference type="EMBL" id="JAAXKY010000002">
    <property type="protein sequence ID" value="NMH75707.1"/>
    <property type="molecule type" value="Genomic_DNA"/>
</dbReference>
<accession>A0ABX1R5N8</accession>
<dbReference type="InterPro" id="IPR024344">
    <property type="entry name" value="MDMPI_metal-binding"/>
</dbReference>
<proteinExistence type="predicted"/>
<sequence>MRDLVAVQDQNFLAFAGTLTEQEWNEPSLCRGWTNKDVLAHLVLGLQLPVPRLAAAMSRHRWSFDATNEVLSREHADRHAASELVDAFDRIRVRPRGIGRLLPTPLMLGDHAVHHLDIALALGRSDVLPSEIANAVLAVETRIPNPFVPAAARARGLTLRTTDTTWSRPGNPALDVVGPADSLVSVLAGRPHALPRLTGNGIATLQNRM</sequence>
<dbReference type="Gene3D" id="1.20.120.450">
    <property type="entry name" value="dinb family like domain"/>
    <property type="match status" value="1"/>
</dbReference>
<evidence type="ECO:0000259" key="1">
    <source>
        <dbReference type="Pfam" id="PF11716"/>
    </source>
</evidence>
<dbReference type="InterPro" id="IPR017517">
    <property type="entry name" value="Maleyloyr_isom"/>
</dbReference>